<evidence type="ECO:0000256" key="5">
    <source>
        <dbReference type="ARBA" id="ARBA00022692"/>
    </source>
</evidence>
<dbReference type="NCBIfam" id="TIGR03004">
    <property type="entry name" value="ectoine_ehuC"/>
    <property type="match status" value="1"/>
</dbReference>
<keyword evidence="7 9" id="KW-1133">Transmembrane helix</keyword>
<dbReference type="PANTHER" id="PTHR30614">
    <property type="entry name" value="MEMBRANE COMPONENT OF AMINO ACID ABC TRANSPORTER"/>
    <property type="match status" value="1"/>
</dbReference>
<dbReference type="EMBL" id="CP089391">
    <property type="protein sequence ID" value="WBL77867.1"/>
    <property type="molecule type" value="Genomic_DNA"/>
</dbReference>
<dbReference type="Gene3D" id="1.10.3720.10">
    <property type="entry name" value="MetI-like"/>
    <property type="match status" value="1"/>
</dbReference>
<dbReference type="InterPro" id="IPR035906">
    <property type="entry name" value="MetI-like_sf"/>
</dbReference>
<evidence type="ECO:0000259" key="10">
    <source>
        <dbReference type="PROSITE" id="PS50928"/>
    </source>
</evidence>
<dbReference type="Pfam" id="PF00528">
    <property type="entry name" value="BPD_transp_1"/>
    <property type="match status" value="1"/>
</dbReference>
<accession>A0ABY7MMI1</accession>
<keyword evidence="6" id="KW-0029">Amino-acid transport</keyword>
<dbReference type="CDD" id="cd06261">
    <property type="entry name" value="TM_PBP2"/>
    <property type="match status" value="1"/>
</dbReference>
<feature type="transmembrane region" description="Helical" evidence="9">
    <location>
        <begin position="186"/>
        <end position="204"/>
    </location>
</feature>
<evidence type="ECO:0000256" key="4">
    <source>
        <dbReference type="ARBA" id="ARBA00022475"/>
    </source>
</evidence>
<dbReference type="InterPro" id="IPR000515">
    <property type="entry name" value="MetI-like"/>
</dbReference>
<feature type="transmembrane region" description="Helical" evidence="9">
    <location>
        <begin position="20"/>
        <end position="41"/>
    </location>
</feature>
<protein>
    <submittedName>
        <fullName evidence="11">Ectoine/hydroxyectoine ABC transporter permease subunit EhuC</fullName>
    </submittedName>
</protein>
<feature type="domain" description="ABC transmembrane type-1" evidence="10">
    <location>
        <begin position="16"/>
        <end position="208"/>
    </location>
</feature>
<gene>
    <name evidence="11" type="primary">ehuC</name>
    <name evidence="11" type="ORF">I3J27_33585</name>
</gene>
<evidence type="ECO:0000256" key="8">
    <source>
        <dbReference type="ARBA" id="ARBA00023136"/>
    </source>
</evidence>
<reference evidence="11" key="1">
    <citation type="submission" date="2021-12" db="EMBL/GenBank/DDBJ databases">
        <title>Bradyrhizobium xenonodulans sp. nov.</title>
        <authorList>
            <person name="Claassens R."/>
            <person name="Venter S.N."/>
            <person name="Beukes C.W."/>
            <person name="Stepkowski T."/>
            <person name="Steenkamp E.T."/>
        </authorList>
    </citation>
    <scope>NUCLEOTIDE SEQUENCE</scope>
    <source>
        <strain evidence="11">14AB</strain>
    </source>
</reference>
<dbReference type="PROSITE" id="PS50928">
    <property type="entry name" value="ABC_TM1"/>
    <property type="match status" value="1"/>
</dbReference>
<evidence type="ECO:0000256" key="6">
    <source>
        <dbReference type="ARBA" id="ARBA00022970"/>
    </source>
</evidence>
<dbReference type="InterPro" id="IPR014342">
    <property type="entry name" value="Ectoine_EhuC"/>
</dbReference>
<feature type="transmembrane region" description="Helical" evidence="9">
    <location>
        <begin position="62"/>
        <end position="83"/>
    </location>
</feature>
<dbReference type="Proteomes" id="UP001179614">
    <property type="component" value="Chromosome"/>
</dbReference>
<evidence type="ECO:0000256" key="9">
    <source>
        <dbReference type="RuleBase" id="RU363032"/>
    </source>
</evidence>
<evidence type="ECO:0000313" key="11">
    <source>
        <dbReference type="EMBL" id="WBL77867.1"/>
    </source>
</evidence>
<name>A0ABY7MMI1_9BRAD</name>
<dbReference type="NCBIfam" id="TIGR01726">
    <property type="entry name" value="HEQRo_perm_3TM"/>
    <property type="match status" value="1"/>
</dbReference>
<evidence type="ECO:0000256" key="2">
    <source>
        <dbReference type="ARBA" id="ARBA00010072"/>
    </source>
</evidence>
<dbReference type="SUPFAM" id="SSF161098">
    <property type="entry name" value="MetI-like"/>
    <property type="match status" value="1"/>
</dbReference>
<keyword evidence="4" id="KW-1003">Cell membrane</keyword>
<evidence type="ECO:0000313" key="12">
    <source>
        <dbReference type="Proteomes" id="UP001179614"/>
    </source>
</evidence>
<keyword evidence="8 9" id="KW-0472">Membrane</keyword>
<comment type="similarity">
    <text evidence="2">Belongs to the binding-protein-dependent transport system permease family. HisMQ subfamily.</text>
</comment>
<proteinExistence type="inferred from homology"/>
<sequence length="231" mass="25252">MQLEDLGLWRDIASALSKSLFITIEVTVLASLVALCVAFVAGTAQLAPWRPVRWLARVYIETFRGTSALVQLFVMFYVLPLLGLRLSPLMVGVVGLGLNLGAYGSQVVRAGIVAIDRGQRDAAVALGLTGWQTLRRIVLPQAIPLMLPPFGNELIEMLKATSLVSLIALTDLTFAGNLFVEQRGHALDVYTALLFTYFILALPLRSLTRHLERRTRLIAGGLSDLATERPI</sequence>
<dbReference type="PANTHER" id="PTHR30614:SF0">
    <property type="entry name" value="L-CYSTINE TRANSPORT SYSTEM PERMEASE PROTEIN TCYL"/>
    <property type="match status" value="1"/>
</dbReference>
<evidence type="ECO:0000256" key="7">
    <source>
        <dbReference type="ARBA" id="ARBA00022989"/>
    </source>
</evidence>
<keyword evidence="3 9" id="KW-0813">Transport</keyword>
<evidence type="ECO:0000256" key="1">
    <source>
        <dbReference type="ARBA" id="ARBA00004429"/>
    </source>
</evidence>
<keyword evidence="5 9" id="KW-0812">Transmembrane</keyword>
<evidence type="ECO:0000256" key="3">
    <source>
        <dbReference type="ARBA" id="ARBA00022448"/>
    </source>
</evidence>
<dbReference type="InterPro" id="IPR043429">
    <property type="entry name" value="ArtM/GltK/GlnP/TcyL/YhdX-like"/>
</dbReference>
<organism evidence="11 12">
    <name type="scientific">Bradyrhizobium xenonodulans</name>
    <dbReference type="NCBI Taxonomy" id="2736875"/>
    <lineage>
        <taxon>Bacteria</taxon>
        <taxon>Pseudomonadati</taxon>
        <taxon>Pseudomonadota</taxon>
        <taxon>Alphaproteobacteria</taxon>
        <taxon>Hyphomicrobiales</taxon>
        <taxon>Nitrobacteraceae</taxon>
        <taxon>Bradyrhizobium</taxon>
    </lineage>
</organism>
<comment type="subcellular location">
    <subcellularLocation>
        <location evidence="1">Cell inner membrane</location>
        <topology evidence="1">Multi-pass membrane protein</topology>
    </subcellularLocation>
    <subcellularLocation>
        <location evidence="9">Cell membrane</location>
        <topology evidence="9">Multi-pass membrane protein</topology>
    </subcellularLocation>
</comment>
<dbReference type="RefSeq" id="WP_270163158.1">
    <property type="nucleotide sequence ID" value="NZ_CP089391.1"/>
</dbReference>
<dbReference type="InterPro" id="IPR010065">
    <property type="entry name" value="AA_ABC_transptr_permease_3TM"/>
</dbReference>
<keyword evidence="12" id="KW-1185">Reference proteome</keyword>